<keyword evidence="4" id="KW-0472">Membrane</keyword>
<dbReference type="PANTHER" id="PTHR11360">
    <property type="entry name" value="MONOCARBOXYLATE TRANSPORTER"/>
    <property type="match status" value="1"/>
</dbReference>
<comment type="subcellular location">
    <subcellularLocation>
        <location evidence="1">Membrane</location>
        <topology evidence="1">Multi-pass membrane protein</topology>
    </subcellularLocation>
</comment>
<evidence type="ECO:0000256" key="1">
    <source>
        <dbReference type="ARBA" id="ARBA00004141"/>
    </source>
</evidence>
<reference evidence="5" key="1">
    <citation type="submission" date="2023-07" db="EMBL/GenBank/DDBJ databases">
        <title>Black Yeasts Isolated from many extreme environments.</title>
        <authorList>
            <person name="Coleine C."/>
            <person name="Stajich J.E."/>
            <person name="Selbmann L."/>
        </authorList>
    </citation>
    <scope>NUCLEOTIDE SEQUENCE</scope>
    <source>
        <strain evidence="5">CCFEE 5485</strain>
    </source>
</reference>
<evidence type="ECO:0000313" key="6">
    <source>
        <dbReference type="Proteomes" id="UP001274830"/>
    </source>
</evidence>
<dbReference type="AlphaFoldDB" id="A0AAE0TSD5"/>
<organism evidence="5 6">
    <name type="scientific">Recurvomyces mirabilis</name>
    <dbReference type="NCBI Taxonomy" id="574656"/>
    <lineage>
        <taxon>Eukaryota</taxon>
        <taxon>Fungi</taxon>
        <taxon>Dikarya</taxon>
        <taxon>Ascomycota</taxon>
        <taxon>Pezizomycotina</taxon>
        <taxon>Dothideomycetes</taxon>
        <taxon>Dothideomycetidae</taxon>
        <taxon>Mycosphaerellales</taxon>
        <taxon>Teratosphaeriaceae</taxon>
        <taxon>Recurvomyces</taxon>
    </lineage>
</organism>
<dbReference type="GO" id="GO:0022857">
    <property type="term" value="F:transmembrane transporter activity"/>
    <property type="evidence" value="ECO:0007669"/>
    <property type="project" value="InterPro"/>
</dbReference>
<dbReference type="EMBL" id="JAUTXT010000070">
    <property type="protein sequence ID" value="KAK3669841.1"/>
    <property type="molecule type" value="Genomic_DNA"/>
</dbReference>
<dbReference type="GO" id="GO:0016020">
    <property type="term" value="C:membrane"/>
    <property type="evidence" value="ECO:0007669"/>
    <property type="project" value="UniProtKB-SubCell"/>
</dbReference>
<comment type="caution">
    <text evidence="5">The sequence shown here is derived from an EMBL/GenBank/DDBJ whole genome shotgun (WGS) entry which is preliminary data.</text>
</comment>
<dbReference type="InterPro" id="IPR011701">
    <property type="entry name" value="MFS"/>
</dbReference>
<evidence type="ECO:0008006" key="7">
    <source>
        <dbReference type="Google" id="ProtNLM"/>
    </source>
</evidence>
<feature type="transmembrane region" description="Helical" evidence="4">
    <location>
        <begin position="57"/>
        <end position="80"/>
    </location>
</feature>
<feature type="transmembrane region" description="Helical" evidence="4">
    <location>
        <begin position="100"/>
        <end position="122"/>
    </location>
</feature>
<feature type="compositionally biased region" description="Basic and acidic residues" evidence="3">
    <location>
        <begin position="1"/>
        <end position="28"/>
    </location>
</feature>
<keyword evidence="6" id="KW-1185">Reference proteome</keyword>
<keyword evidence="4" id="KW-0812">Transmembrane</keyword>
<dbReference type="Proteomes" id="UP001274830">
    <property type="component" value="Unassembled WGS sequence"/>
</dbReference>
<feature type="transmembrane region" description="Helical" evidence="4">
    <location>
        <begin position="153"/>
        <end position="179"/>
    </location>
</feature>
<proteinExistence type="inferred from homology"/>
<gene>
    <name evidence="5" type="ORF">LTR78_010299</name>
</gene>
<evidence type="ECO:0000256" key="2">
    <source>
        <dbReference type="ARBA" id="ARBA00006727"/>
    </source>
</evidence>
<dbReference type="Gene3D" id="1.20.1250.20">
    <property type="entry name" value="MFS general substrate transporter like domains"/>
    <property type="match status" value="1"/>
</dbReference>
<accession>A0AAE0TSD5</accession>
<evidence type="ECO:0000256" key="4">
    <source>
        <dbReference type="SAM" id="Phobius"/>
    </source>
</evidence>
<comment type="similarity">
    <text evidence="2">Belongs to the major facilitator superfamily. Monocarboxylate porter (TC 2.A.1.13) family.</text>
</comment>
<dbReference type="InterPro" id="IPR036259">
    <property type="entry name" value="MFS_trans_sf"/>
</dbReference>
<dbReference type="Pfam" id="PF07690">
    <property type="entry name" value="MFS_1"/>
    <property type="match status" value="1"/>
</dbReference>
<feature type="transmembrane region" description="Helical" evidence="4">
    <location>
        <begin position="129"/>
        <end position="147"/>
    </location>
</feature>
<dbReference type="InterPro" id="IPR050327">
    <property type="entry name" value="Proton-linked_MCT"/>
</dbReference>
<dbReference type="PANTHER" id="PTHR11360:SF234">
    <property type="entry name" value="MFS-TYPE TRANSPORTER DBAD-RELATED"/>
    <property type="match status" value="1"/>
</dbReference>
<protein>
    <recommendedName>
        <fullName evidence="7">Monocarboxylate transporter</fullName>
    </recommendedName>
</protein>
<evidence type="ECO:0000256" key="3">
    <source>
        <dbReference type="SAM" id="MobiDB-lite"/>
    </source>
</evidence>
<feature type="region of interest" description="Disordered" evidence="3">
    <location>
        <begin position="1"/>
        <end position="49"/>
    </location>
</feature>
<evidence type="ECO:0000313" key="5">
    <source>
        <dbReference type="EMBL" id="KAK3669841.1"/>
    </source>
</evidence>
<name>A0AAE0TSD5_9PEZI</name>
<keyword evidence="4" id="KW-1133">Transmembrane helix</keyword>
<sequence>MTIRYSEDDKDSTIDRASFKSTPDHDLTEAPAVGSKQEEEIESQTAGVQKDTSETNWAALSQIVVAFFLTFNTWAVLNTYGAYQTYYVSTDILRRTNSQISWIGSLQGFLILGTLIITGPLFDRGYARALTCGGLLLDVFGMMMTSIATDYWQLMLCQGVCVGLGHGCLFIVAVGQLALTFKRHRWMALGLAQSGGSIG</sequence>
<dbReference type="SUPFAM" id="SSF103473">
    <property type="entry name" value="MFS general substrate transporter"/>
    <property type="match status" value="1"/>
</dbReference>